<dbReference type="Pfam" id="PF00378">
    <property type="entry name" value="ECH_1"/>
    <property type="match status" value="1"/>
</dbReference>
<dbReference type="PANTHER" id="PTHR11941:SF54">
    <property type="entry name" value="ENOYL-COA HYDRATASE, MITOCHONDRIAL"/>
    <property type="match status" value="1"/>
</dbReference>
<dbReference type="eggNOG" id="COG1024">
    <property type="taxonomic scope" value="Bacteria"/>
</dbReference>
<dbReference type="CDD" id="cd06558">
    <property type="entry name" value="crotonase-like"/>
    <property type="match status" value="1"/>
</dbReference>
<evidence type="ECO:0000313" key="1">
    <source>
        <dbReference type="EMBL" id="AEA33776.1"/>
    </source>
</evidence>
<organism evidence="1 2">
    <name type="scientific">Hippea maritima (strain ATCC 700847 / DSM 10411 / MH2)</name>
    <dbReference type="NCBI Taxonomy" id="760142"/>
    <lineage>
        <taxon>Bacteria</taxon>
        <taxon>Pseudomonadati</taxon>
        <taxon>Campylobacterota</taxon>
        <taxon>Desulfurellia</taxon>
        <taxon>Desulfurellales</taxon>
        <taxon>Hippeaceae</taxon>
        <taxon>Hippea</taxon>
    </lineage>
</organism>
<proteinExistence type="predicted"/>
<accession>F2LVJ2</accession>
<dbReference type="InterPro" id="IPR029045">
    <property type="entry name" value="ClpP/crotonase-like_dom_sf"/>
</dbReference>
<dbReference type="InParanoid" id="F2LVJ2"/>
<dbReference type="EMBL" id="CP002606">
    <property type="protein sequence ID" value="AEA33776.1"/>
    <property type="molecule type" value="Genomic_DNA"/>
</dbReference>
<dbReference type="SUPFAM" id="SSF52096">
    <property type="entry name" value="ClpP/crotonase"/>
    <property type="match status" value="1"/>
</dbReference>
<dbReference type="STRING" id="760142.Hipma_0806"/>
<keyword evidence="1" id="KW-0413">Isomerase</keyword>
<dbReference type="InterPro" id="IPR001753">
    <property type="entry name" value="Enoyl-CoA_hydra/iso"/>
</dbReference>
<gene>
    <name evidence="1" type="ordered locus">Hipma_0806</name>
</gene>
<dbReference type="KEGG" id="hmr:Hipma_0806"/>
<reference evidence="2" key="2">
    <citation type="submission" date="2011-03" db="EMBL/GenBank/DDBJ databases">
        <title>The complete genome of Hippea maritima DSM 10411.</title>
        <authorList>
            <consortium name="US DOE Joint Genome Institute (JGI-PGF)"/>
            <person name="Lucas S."/>
            <person name="Copeland A."/>
            <person name="Lapidus A."/>
            <person name="Bruce D."/>
            <person name="Goodwin L."/>
            <person name="Pitluck S."/>
            <person name="Peters L."/>
            <person name="Kyrpides N."/>
            <person name="Mavromatis K."/>
            <person name="Pagani I."/>
            <person name="Ivanova N."/>
            <person name="Mikhailova N."/>
            <person name="Lu M."/>
            <person name="Detter J.C."/>
            <person name="Tapia R."/>
            <person name="Han C."/>
            <person name="Land M."/>
            <person name="Hauser L."/>
            <person name="Markowitz V."/>
            <person name="Cheng J.-F."/>
            <person name="Hugenholtz P."/>
            <person name="Woyke T."/>
            <person name="Wu D."/>
            <person name="Spring S."/>
            <person name="Schroeder M."/>
            <person name="Brambilla E."/>
            <person name="Klenk H.-P."/>
            <person name="Eisen J.A."/>
        </authorList>
    </citation>
    <scope>NUCLEOTIDE SEQUENCE [LARGE SCALE GENOMIC DNA]</scope>
    <source>
        <strain evidence="2">ATCC 700847 / DSM 10411 / MH2</strain>
    </source>
</reference>
<dbReference type="PANTHER" id="PTHR11941">
    <property type="entry name" value="ENOYL-COA HYDRATASE-RELATED"/>
    <property type="match status" value="1"/>
</dbReference>
<dbReference type="Proteomes" id="UP000008139">
    <property type="component" value="Chromosome"/>
</dbReference>
<protein>
    <submittedName>
        <fullName evidence="1">Enoyl-CoA hydratase/isomerase</fullName>
    </submittedName>
</protein>
<keyword evidence="2" id="KW-1185">Reference proteome</keyword>
<name>F2LVJ2_HIPMA</name>
<dbReference type="GO" id="GO:0006635">
    <property type="term" value="P:fatty acid beta-oxidation"/>
    <property type="evidence" value="ECO:0007669"/>
    <property type="project" value="TreeGrafter"/>
</dbReference>
<dbReference type="RefSeq" id="WP_013681817.1">
    <property type="nucleotide sequence ID" value="NC_015318.1"/>
</dbReference>
<dbReference type="GO" id="GO:0016853">
    <property type="term" value="F:isomerase activity"/>
    <property type="evidence" value="ECO:0007669"/>
    <property type="project" value="UniProtKB-KW"/>
</dbReference>
<reference evidence="1 2" key="1">
    <citation type="journal article" date="2011" name="Stand. Genomic Sci.">
        <title>Complete genome sequence of the thermophilic sulfur-reducer Hippea maritima type strain (MH(2)).</title>
        <authorList>
            <person name="Huntemann M."/>
            <person name="Lu M."/>
            <person name="Nolan M."/>
            <person name="Lapidus A."/>
            <person name="Lucas S."/>
            <person name="Hammon N."/>
            <person name="Deshpande S."/>
            <person name="Cheng J.F."/>
            <person name="Tapia R."/>
            <person name="Han C."/>
            <person name="Goodwin L."/>
            <person name="Pitluck S."/>
            <person name="Liolios K."/>
            <person name="Pagani I."/>
            <person name="Ivanova N."/>
            <person name="Ovchinikova G."/>
            <person name="Pati A."/>
            <person name="Chen A."/>
            <person name="Palaniappan K."/>
            <person name="Land M."/>
            <person name="Hauser L."/>
            <person name="Jeffries C.D."/>
            <person name="Detter J.C."/>
            <person name="Brambilla E.M."/>
            <person name="Rohde M."/>
            <person name="Spring S."/>
            <person name="Goker M."/>
            <person name="Woyke T."/>
            <person name="Bristow J."/>
            <person name="Eisen J.A."/>
            <person name="Markowitz V."/>
            <person name="Hugenholtz P."/>
            <person name="Kyrpides N.C."/>
            <person name="Klenk H.P."/>
            <person name="Mavromatis K."/>
        </authorList>
    </citation>
    <scope>NUCLEOTIDE SEQUENCE [LARGE SCALE GENOMIC DNA]</scope>
    <source>
        <strain evidence="2">ATCC 700847 / DSM 10411 / MH2</strain>
    </source>
</reference>
<sequence length="256" mass="29204">MSFNSEFILFEKDNDIGILTLNRANKHNAINKEYMNELSNFLDFAEKEPLKALVATSSGKNVFAAGGDIEYFLKLTSKKDAFSMALQMHNILSRFEDLEYPTVCAINGSAIGGGAEIILAFDIRFARSNIFIQFKEKEMGVTTGWGGTYRLVNIVGYSKALKMLLSAEKIDAKQAKDIGLVDDIYEESVLLDKTLEFCYNLKDDDVKLIKYIKRLAKESQFINRDEGMQLERVLFSDSWMFGKREKQMKKFISKRV</sequence>
<dbReference type="OrthoDB" id="5365311at2"/>
<dbReference type="Gene3D" id="3.90.226.10">
    <property type="entry name" value="2-enoyl-CoA Hydratase, Chain A, domain 1"/>
    <property type="match status" value="1"/>
</dbReference>
<dbReference type="HOGENOM" id="CLU_009834_7_6_7"/>
<evidence type="ECO:0000313" key="2">
    <source>
        <dbReference type="Proteomes" id="UP000008139"/>
    </source>
</evidence>
<dbReference type="AlphaFoldDB" id="F2LVJ2"/>